<comment type="caution">
    <text evidence="1">The sequence shown here is derived from an EMBL/GenBank/DDBJ whole genome shotgun (WGS) entry which is preliminary data.</text>
</comment>
<organism evidence="1 2">
    <name type="scientific">Aspergillus keveii</name>
    <dbReference type="NCBI Taxonomy" id="714993"/>
    <lineage>
        <taxon>Eukaryota</taxon>
        <taxon>Fungi</taxon>
        <taxon>Dikarya</taxon>
        <taxon>Ascomycota</taxon>
        <taxon>Pezizomycotina</taxon>
        <taxon>Eurotiomycetes</taxon>
        <taxon>Eurotiomycetidae</taxon>
        <taxon>Eurotiales</taxon>
        <taxon>Aspergillaceae</taxon>
        <taxon>Aspergillus</taxon>
        <taxon>Aspergillus subgen. Nidulantes</taxon>
    </lineage>
</organism>
<protein>
    <submittedName>
        <fullName evidence="1">Uncharacterized protein</fullName>
    </submittedName>
</protein>
<evidence type="ECO:0000313" key="2">
    <source>
        <dbReference type="Proteomes" id="UP001610563"/>
    </source>
</evidence>
<proteinExistence type="predicted"/>
<reference evidence="1 2" key="1">
    <citation type="submission" date="2024-07" db="EMBL/GenBank/DDBJ databases">
        <title>Section-level genome sequencing and comparative genomics of Aspergillus sections Usti and Cavernicolus.</title>
        <authorList>
            <consortium name="Lawrence Berkeley National Laboratory"/>
            <person name="Nybo J.L."/>
            <person name="Vesth T.C."/>
            <person name="Theobald S."/>
            <person name="Frisvad J.C."/>
            <person name="Larsen T.O."/>
            <person name="Kjaerboelling I."/>
            <person name="Rothschild-Mancinelli K."/>
            <person name="Lyhne E.K."/>
            <person name="Kogle M.E."/>
            <person name="Barry K."/>
            <person name="Clum A."/>
            <person name="Na H."/>
            <person name="Ledsgaard L."/>
            <person name="Lin J."/>
            <person name="Lipzen A."/>
            <person name="Kuo A."/>
            <person name="Riley R."/>
            <person name="Mondo S."/>
            <person name="Labutti K."/>
            <person name="Haridas S."/>
            <person name="Pangalinan J."/>
            <person name="Salamov A.A."/>
            <person name="Simmons B.A."/>
            <person name="Magnuson J.K."/>
            <person name="Chen J."/>
            <person name="Drula E."/>
            <person name="Henrissat B."/>
            <person name="Wiebenga A."/>
            <person name="Lubbers R.J."/>
            <person name="Gomes A.C."/>
            <person name="Makela M.R."/>
            <person name="Stajich J."/>
            <person name="Grigoriev I.V."/>
            <person name="Mortensen U.H."/>
            <person name="De Vries R.P."/>
            <person name="Baker S.E."/>
            <person name="Andersen M.R."/>
        </authorList>
    </citation>
    <scope>NUCLEOTIDE SEQUENCE [LARGE SCALE GENOMIC DNA]</scope>
    <source>
        <strain evidence="1 2">CBS 209.92</strain>
    </source>
</reference>
<dbReference type="EMBL" id="JBFTWV010000228">
    <property type="protein sequence ID" value="KAL2783544.1"/>
    <property type="molecule type" value="Genomic_DNA"/>
</dbReference>
<dbReference type="Proteomes" id="UP001610563">
    <property type="component" value="Unassembled WGS sequence"/>
</dbReference>
<sequence length="77" mass="8972">MQRIRLIKFLLTRPFRQLSLIHLSESSRYRKAILLYSNLTGRRCLGLHCLICMRSQPLASLCYLGHLATLFPHGLFN</sequence>
<keyword evidence="2" id="KW-1185">Reference proteome</keyword>
<accession>A0ABR4FJZ8</accession>
<gene>
    <name evidence="1" type="ORF">BJX66DRAFT_318313</name>
</gene>
<name>A0ABR4FJZ8_9EURO</name>
<evidence type="ECO:0000313" key="1">
    <source>
        <dbReference type="EMBL" id="KAL2783544.1"/>
    </source>
</evidence>